<accession>A0AA39IJJ9</accession>
<dbReference type="Gene3D" id="2.10.70.10">
    <property type="entry name" value="Complement Module, domain 1"/>
    <property type="match status" value="4"/>
</dbReference>
<evidence type="ECO:0000256" key="3">
    <source>
        <dbReference type="ARBA" id="ARBA00023157"/>
    </source>
</evidence>
<keyword evidence="3 4" id="KW-1015">Disulfide bond</keyword>
<keyword evidence="4" id="KW-0768">Sushi</keyword>
<feature type="chain" id="PRO_5041466022" description="Sushi domain-containing protein" evidence="6">
    <location>
        <begin position="24"/>
        <end position="718"/>
    </location>
</feature>
<keyword evidence="5" id="KW-0812">Transmembrane</keyword>
<dbReference type="InterPro" id="IPR000436">
    <property type="entry name" value="Sushi_SCR_CCP_dom"/>
</dbReference>
<dbReference type="PANTHER" id="PTHR45656:SF4">
    <property type="entry name" value="PROTEIN CBR-CLEC-78"/>
    <property type="match status" value="1"/>
</dbReference>
<evidence type="ECO:0000259" key="7">
    <source>
        <dbReference type="PROSITE" id="PS50041"/>
    </source>
</evidence>
<dbReference type="InterPro" id="IPR001304">
    <property type="entry name" value="C-type_lectin-like"/>
</dbReference>
<dbReference type="CDD" id="cd00033">
    <property type="entry name" value="CCP"/>
    <property type="match status" value="4"/>
</dbReference>
<name>A0AA39IJJ9_9BILA</name>
<evidence type="ECO:0000256" key="1">
    <source>
        <dbReference type="ARBA" id="ARBA00022729"/>
    </source>
</evidence>
<comment type="caution">
    <text evidence="9">The sequence shown here is derived from an EMBL/GenBank/DDBJ whole genome shotgun (WGS) entry which is preliminary data.</text>
</comment>
<dbReference type="CDD" id="cd00037">
    <property type="entry name" value="CLECT"/>
    <property type="match status" value="1"/>
</dbReference>
<dbReference type="InterPro" id="IPR035976">
    <property type="entry name" value="Sushi/SCR/CCP_sf"/>
</dbReference>
<dbReference type="AlphaFoldDB" id="A0AA39IJJ9"/>
<reference evidence="9" key="1">
    <citation type="submission" date="2023-06" db="EMBL/GenBank/DDBJ databases">
        <title>Genomic analysis of the entomopathogenic nematode Steinernema hermaphroditum.</title>
        <authorList>
            <person name="Schwarz E.M."/>
            <person name="Heppert J.K."/>
            <person name="Baniya A."/>
            <person name="Schwartz H.T."/>
            <person name="Tan C.-H."/>
            <person name="Antoshechkin I."/>
            <person name="Sternberg P.W."/>
            <person name="Goodrich-Blair H."/>
            <person name="Dillman A.R."/>
        </authorList>
    </citation>
    <scope>NUCLEOTIDE SEQUENCE</scope>
    <source>
        <strain evidence="9">PS9179</strain>
        <tissue evidence="9">Whole animal</tissue>
    </source>
</reference>
<feature type="disulfide bond" evidence="4">
    <location>
        <begin position="24"/>
        <end position="67"/>
    </location>
</feature>
<feature type="domain" description="Sushi" evidence="8">
    <location>
        <begin position="22"/>
        <end position="82"/>
    </location>
</feature>
<dbReference type="Pfam" id="PF00084">
    <property type="entry name" value="Sushi"/>
    <property type="match status" value="4"/>
</dbReference>
<dbReference type="SMART" id="SM00032">
    <property type="entry name" value="CCP"/>
    <property type="match status" value="4"/>
</dbReference>
<evidence type="ECO:0000256" key="6">
    <source>
        <dbReference type="SAM" id="SignalP"/>
    </source>
</evidence>
<keyword evidence="5" id="KW-1133">Transmembrane helix</keyword>
<dbReference type="PANTHER" id="PTHR45656">
    <property type="entry name" value="PROTEIN CBR-CLEC-78"/>
    <property type="match status" value="1"/>
</dbReference>
<evidence type="ECO:0000256" key="4">
    <source>
        <dbReference type="PROSITE-ProRule" id="PRU00302"/>
    </source>
</evidence>
<keyword evidence="10" id="KW-1185">Reference proteome</keyword>
<dbReference type="InterPro" id="IPR016186">
    <property type="entry name" value="C-type_lectin-like/link_sf"/>
</dbReference>
<protein>
    <recommendedName>
        <fullName evidence="11">Sushi domain-containing protein</fullName>
    </recommendedName>
</protein>
<feature type="disulfide bond" evidence="4">
    <location>
        <begin position="376"/>
        <end position="403"/>
    </location>
</feature>
<dbReference type="SUPFAM" id="SSF57535">
    <property type="entry name" value="Complement control module/SCR domain"/>
    <property type="match status" value="4"/>
</dbReference>
<evidence type="ECO:0000313" key="10">
    <source>
        <dbReference type="Proteomes" id="UP001175271"/>
    </source>
</evidence>
<evidence type="ECO:0000313" key="9">
    <source>
        <dbReference type="EMBL" id="KAK0425526.1"/>
    </source>
</evidence>
<dbReference type="SUPFAM" id="SSF56436">
    <property type="entry name" value="C-type lectin-like"/>
    <property type="match status" value="1"/>
</dbReference>
<keyword evidence="2" id="KW-0677">Repeat</keyword>
<evidence type="ECO:0000256" key="5">
    <source>
        <dbReference type="SAM" id="Phobius"/>
    </source>
</evidence>
<gene>
    <name evidence="9" type="ORF">QR680_009246</name>
</gene>
<sequence length="718" mass="78289">MPFATTPLLLLFFSSAIFCRCLSCPQPSVSENCHVIFGHLPPYEVGTVAKYSCAVGFERLGVEERVCLEDGSWSHEMPLCAVDVAVDRVAEASSGGAPAAALRRSSECFLSETSPSSWWRVSLLDAFDVRGVGIRLGRLSSPILEVVLETSEGGTRRCDVSVLSDAFDTEQFLECSRGDIVSVLLKAEHRLHLCSVRVLALDALSPWQCGQSAMEILAVHGDHCFVASRTERLDWVSAQKRCLDVDGSLPLRLGNDSARALKAALAAVPRNPSFYWIGLMGSENGWSWVDGDRLNPRSQDWSESPPPIPKAGETPLAAVLGRPVAWRWMTAAQTVRNSWICQTKPKFCASPGVGAHGKVVFSSQSYTIGTFAFYSCEQGYRIGGSPKRQCLPSGRWSHSIPSCEPVDCGAPREIDGAKVVLLNATTNFDSVADYRCLCGFEVDVDGPSSRRSCTSDGVWTGQEPRCKEIDCGPPPQSFKALVHFSETTFGASAIYACEEHTRIVGHAKIFCSESKTWQPPPPVCYDLSQLPLGDPSEANLILMVIVLFLLLLLVAFAVIASRDRFRSIRVLHSKWTKPELPQVPLVYATPSTQAPGSLIYYAPSHLGLGGTPSTTTTDSIGSTVPPGLVQMTQMEVPAHLIHLQKLPNGNFNVTMPAIRPQPLRRPAIPLTLNPVAAARTHCAVSPTPSELLYTFDHEPHYDTPPENIYEELTQHTIC</sequence>
<feature type="disulfide bond" evidence="4">
    <location>
        <begin position="497"/>
        <end position="524"/>
    </location>
</feature>
<comment type="caution">
    <text evidence="4">Lacks conserved residue(s) required for the propagation of feature annotation.</text>
</comment>
<feature type="domain" description="C-type lectin" evidence="7">
    <location>
        <begin position="220"/>
        <end position="342"/>
    </location>
</feature>
<dbReference type="Gene3D" id="3.10.100.10">
    <property type="entry name" value="Mannose-Binding Protein A, subunit A"/>
    <property type="match status" value="1"/>
</dbReference>
<feature type="disulfide bond" evidence="4">
    <location>
        <begin position="53"/>
        <end position="80"/>
    </location>
</feature>
<dbReference type="PROSITE" id="PS50923">
    <property type="entry name" value="SUSHI"/>
    <property type="match status" value="4"/>
</dbReference>
<keyword evidence="1 6" id="KW-0732">Signal</keyword>
<evidence type="ECO:0000259" key="8">
    <source>
        <dbReference type="PROSITE" id="PS50923"/>
    </source>
</evidence>
<organism evidence="9 10">
    <name type="scientific">Steinernema hermaphroditum</name>
    <dbReference type="NCBI Taxonomy" id="289476"/>
    <lineage>
        <taxon>Eukaryota</taxon>
        <taxon>Metazoa</taxon>
        <taxon>Ecdysozoa</taxon>
        <taxon>Nematoda</taxon>
        <taxon>Chromadorea</taxon>
        <taxon>Rhabditida</taxon>
        <taxon>Tylenchina</taxon>
        <taxon>Panagrolaimomorpha</taxon>
        <taxon>Strongyloidoidea</taxon>
        <taxon>Steinernematidae</taxon>
        <taxon>Steinernema</taxon>
    </lineage>
</organism>
<feature type="signal peptide" evidence="6">
    <location>
        <begin position="1"/>
        <end position="23"/>
    </location>
</feature>
<dbReference type="Proteomes" id="UP001175271">
    <property type="component" value="Unassembled WGS sequence"/>
</dbReference>
<feature type="domain" description="Sushi" evidence="8">
    <location>
        <begin position="469"/>
        <end position="526"/>
    </location>
</feature>
<feature type="transmembrane region" description="Helical" evidence="5">
    <location>
        <begin position="540"/>
        <end position="560"/>
    </location>
</feature>
<proteinExistence type="predicted"/>
<dbReference type="EMBL" id="JAUCMV010000001">
    <property type="protein sequence ID" value="KAK0425526.1"/>
    <property type="molecule type" value="Genomic_DNA"/>
</dbReference>
<keyword evidence="5" id="KW-0472">Membrane</keyword>
<feature type="domain" description="Sushi" evidence="8">
    <location>
        <begin position="406"/>
        <end position="468"/>
    </location>
</feature>
<dbReference type="Pfam" id="PF00059">
    <property type="entry name" value="Lectin_C"/>
    <property type="match status" value="1"/>
</dbReference>
<evidence type="ECO:0008006" key="11">
    <source>
        <dbReference type="Google" id="ProtNLM"/>
    </source>
</evidence>
<dbReference type="InterPro" id="IPR051277">
    <property type="entry name" value="SEZ6_CSMD_C4BPB_Regulators"/>
</dbReference>
<feature type="domain" description="Sushi" evidence="8">
    <location>
        <begin position="346"/>
        <end position="405"/>
    </location>
</feature>
<dbReference type="SMART" id="SM00034">
    <property type="entry name" value="CLECT"/>
    <property type="match status" value="1"/>
</dbReference>
<evidence type="ECO:0000256" key="2">
    <source>
        <dbReference type="ARBA" id="ARBA00022737"/>
    </source>
</evidence>
<dbReference type="InterPro" id="IPR016187">
    <property type="entry name" value="CTDL_fold"/>
</dbReference>
<dbReference type="PROSITE" id="PS50041">
    <property type="entry name" value="C_TYPE_LECTIN_2"/>
    <property type="match status" value="1"/>
</dbReference>